<keyword evidence="3" id="KW-0479">Metal-binding</keyword>
<evidence type="ECO:0000256" key="6">
    <source>
        <dbReference type="ARBA" id="ARBA00034078"/>
    </source>
</evidence>
<dbReference type="PANTHER" id="PTHR10371:SF3">
    <property type="entry name" value="NADH DEHYDROGENASE [UBIQUINONE] FLAVOPROTEIN 2, MITOCHONDRIAL"/>
    <property type="match status" value="1"/>
</dbReference>
<name>A0ABM8EQP7_9BACT</name>
<keyword evidence="2" id="KW-0001">2Fe-2S</keyword>
<gene>
    <name evidence="7" type="primary">nuoE-2</name>
    <name evidence="7" type="ORF">GURASL_38110</name>
</gene>
<dbReference type="CDD" id="cd03064">
    <property type="entry name" value="TRX_Fd_NuoE"/>
    <property type="match status" value="1"/>
</dbReference>
<dbReference type="InterPro" id="IPR042128">
    <property type="entry name" value="NuoE_dom"/>
</dbReference>
<evidence type="ECO:0000256" key="5">
    <source>
        <dbReference type="ARBA" id="ARBA00023014"/>
    </source>
</evidence>
<reference evidence="7 8" key="1">
    <citation type="submission" date="2022-12" db="EMBL/GenBank/DDBJ databases">
        <title>Polyphasic characterization of Geotalea uranireducens NIT-SL11 newly isolated from a complex of sewage sludge and microbially reduced graphene oxide.</title>
        <authorList>
            <person name="Xie L."/>
            <person name="Yoshida N."/>
            <person name="Meng L."/>
        </authorList>
    </citation>
    <scope>NUCLEOTIDE SEQUENCE [LARGE SCALE GENOMIC DNA]</scope>
    <source>
        <strain evidence="7 8">NIT-SL11</strain>
    </source>
</reference>
<dbReference type="PIRSF" id="PIRSF000216">
    <property type="entry name" value="NADH_DH_24kDa"/>
    <property type="match status" value="1"/>
</dbReference>
<keyword evidence="5" id="KW-0411">Iron-sulfur</keyword>
<comment type="cofactor">
    <cofactor evidence="6">
        <name>[2Fe-2S] cluster</name>
        <dbReference type="ChEBI" id="CHEBI:190135"/>
    </cofactor>
</comment>
<comment type="similarity">
    <text evidence="1">Belongs to the complex I 24 kDa subunit family.</text>
</comment>
<dbReference type="EMBL" id="AP027151">
    <property type="protein sequence ID" value="BDV44888.1"/>
    <property type="molecule type" value="Genomic_DNA"/>
</dbReference>
<dbReference type="PROSITE" id="PS01099">
    <property type="entry name" value="COMPLEX1_24K"/>
    <property type="match status" value="1"/>
</dbReference>
<accession>A0ABM8EQP7</accession>
<protein>
    <submittedName>
        <fullName evidence="7">NADH-quinone oxidoreductase subunit E</fullName>
    </submittedName>
</protein>
<dbReference type="SUPFAM" id="SSF52833">
    <property type="entry name" value="Thioredoxin-like"/>
    <property type="match status" value="1"/>
</dbReference>
<dbReference type="PANTHER" id="PTHR10371">
    <property type="entry name" value="NADH DEHYDROGENASE UBIQUINONE FLAVOPROTEIN 2, MITOCHONDRIAL"/>
    <property type="match status" value="1"/>
</dbReference>
<dbReference type="Gene3D" id="3.40.30.10">
    <property type="entry name" value="Glutaredoxin"/>
    <property type="match status" value="1"/>
</dbReference>
<dbReference type="InterPro" id="IPR036249">
    <property type="entry name" value="Thioredoxin-like_sf"/>
</dbReference>
<evidence type="ECO:0000256" key="1">
    <source>
        <dbReference type="ARBA" id="ARBA00010643"/>
    </source>
</evidence>
<evidence type="ECO:0000256" key="2">
    <source>
        <dbReference type="ARBA" id="ARBA00022714"/>
    </source>
</evidence>
<dbReference type="RefSeq" id="WP_282000975.1">
    <property type="nucleotide sequence ID" value="NZ_AP027151.1"/>
</dbReference>
<evidence type="ECO:0000256" key="4">
    <source>
        <dbReference type="ARBA" id="ARBA00023004"/>
    </source>
</evidence>
<proteinExistence type="inferred from homology"/>
<organism evidence="7 8">
    <name type="scientific">Geotalea uraniireducens</name>
    <dbReference type="NCBI Taxonomy" id="351604"/>
    <lineage>
        <taxon>Bacteria</taxon>
        <taxon>Pseudomonadati</taxon>
        <taxon>Thermodesulfobacteriota</taxon>
        <taxon>Desulfuromonadia</taxon>
        <taxon>Geobacterales</taxon>
        <taxon>Geobacteraceae</taxon>
        <taxon>Geotalea</taxon>
    </lineage>
</organism>
<evidence type="ECO:0000313" key="8">
    <source>
        <dbReference type="Proteomes" id="UP001317705"/>
    </source>
</evidence>
<dbReference type="Pfam" id="PF01257">
    <property type="entry name" value="2Fe-2S_thioredx"/>
    <property type="match status" value="1"/>
</dbReference>
<dbReference type="Proteomes" id="UP001317705">
    <property type="component" value="Chromosome"/>
</dbReference>
<keyword evidence="8" id="KW-1185">Reference proteome</keyword>
<dbReference type="NCBIfam" id="NF005722">
    <property type="entry name" value="PRK07539.1-2"/>
    <property type="match status" value="1"/>
</dbReference>
<dbReference type="Gene3D" id="1.10.10.1590">
    <property type="entry name" value="NADH-quinone oxidoreductase subunit E"/>
    <property type="match status" value="1"/>
</dbReference>
<keyword evidence="4" id="KW-0408">Iron</keyword>
<dbReference type="InterPro" id="IPR041921">
    <property type="entry name" value="NuoE_N"/>
</dbReference>
<dbReference type="InterPro" id="IPR002023">
    <property type="entry name" value="NuoE-like"/>
</dbReference>
<evidence type="ECO:0000313" key="7">
    <source>
        <dbReference type="EMBL" id="BDV44888.1"/>
    </source>
</evidence>
<sequence length="172" mass="18788">MIPEALRHELQARVAHAVTNREAAVDVMKELQRHYGWLTDEAVREAAELLGLTPLQVEELATFYEMIYRRPVGRRVIHVCDSISCWAVGGVTLMNFLAEHLGVAPGGMTADGVFTLLPCCCLGNCGEGPTMMIGDTLYGRVTPERAEEILRREREAVGAAKGADHGQDQAGL</sequence>
<evidence type="ECO:0000256" key="3">
    <source>
        <dbReference type="ARBA" id="ARBA00022723"/>
    </source>
</evidence>